<organism evidence="1 2">
    <name type="scientific">Aliarcobacter thereius</name>
    <dbReference type="NCBI Taxonomy" id="544718"/>
    <lineage>
        <taxon>Bacteria</taxon>
        <taxon>Pseudomonadati</taxon>
        <taxon>Campylobacterota</taxon>
        <taxon>Epsilonproteobacteria</taxon>
        <taxon>Campylobacterales</taxon>
        <taxon>Arcobacteraceae</taxon>
        <taxon>Aliarcobacter</taxon>
    </lineage>
</organism>
<evidence type="ECO:0000313" key="2">
    <source>
        <dbReference type="Proteomes" id="UP000093281"/>
    </source>
</evidence>
<gene>
    <name evidence="1" type="ORF">AAX29_01353</name>
</gene>
<name>A0A1C0B6C3_9BACT</name>
<dbReference type="AlphaFoldDB" id="A0A1C0B6C3"/>
<dbReference type="EMBL" id="LCUJ01000004">
    <property type="protein sequence ID" value="OCL98843.1"/>
    <property type="molecule type" value="Genomic_DNA"/>
</dbReference>
<protein>
    <submittedName>
        <fullName evidence="1">Uncharacterized protein</fullName>
    </submittedName>
</protein>
<dbReference type="OrthoDB" id="9805629at2"/>
<comment type="caution">
    <text evidence="1">The sequence shown here is derived from an EMBL/GenBank/DDBJ whole genome shotgun (WGS) entry which is preliminary data.</text>
</comment>
<reference evidence="2" key="1">
    <citation type="submission" date="2015-05" db="EMBL/GenBank/DDBJ databases">
        <authorList>
            <person name="Rovetto F."/>
            <person name="Cocolin L."/>
            <person name="Illeghems K."/>
            <person name="Van Nieuwerburgh F."/>
            <person name="Houf K."/>
        </authorList>
    </citation>
    <scope>NUCLEOTIDE SEQUENCE [LARGE SCALE GENOMIC DNA]</scope>
    <source>
        <strain evidence="2">DU22</strain>
    </source>
</reference>
<dbReference type="RefSeq" id="WP_066186529.1">
    <property type="nucleotide sequence ID" value="NZ_LCUJ01000004.1"/>
</dbReference>
<evidence type="ECO:0000313" key="1">
    <source>
        <dbReference type="EMBL" id="OCL98843.1"/>
    </source>
</evidence>
<dbReference type="PATRIC" id="fig|544718.51.peg.1326"/>
<sequence>MITKRDEEILKFINIFGKTYTKVLEKTFFPSLSSAENRVTKLKNQNVISYWNTNLISPRKAITLSESTKIYFERHLDIKVKKTKIHLSTIQHNILEQISFFWLLKIGEVKRTVVINDSKNLNHTPDFILFSQGKKINIEVELTKKTEKRYKEIIFKSVKDGADYILYIVKKKEEVKNFAEYIPRSNKLMFIDINSLIYNIKTTGKINPIFQEQLLLYDVV</sequence>
<proteinExistence type="predicted"/>
<accession>A0A1C0B6C3</accession>
<dbReference type="Proteomes" id="UP000093281">
    <property type="component" value="Unassembled WGS sequence"/>
</dbReference>